<dbReference type="OrthoDB" id="2275718at2759"/>
<protein>
    <submittedName>
        <fullName evidence="2">Hypp9351 protein</fullName>
    </submittedName>
</protein>
<evidence type="ECO:0000313" key="3">
    <source>
        <dbReference type="Proteomes" id="UP000838412"/>
    </source>
</evidence>
<name>A0A8S4MLC6_BRALA</name>
<dbReference type="AlphaFoldDB" id="A0A8S4MLC6"/>
<comment type="caution">
    <text evidence="2">The sequence shown here is derived from an EMBL/GenBank/DDBJ whole genome shotgun (WGS) entry which is preliminary data.</text>
</comment>
<dbReference type="EMBL" id="CAKMNS010000033">
    <property type="protein sequence ID" value="CAH1275384.1"/>
    <property type="molecule type" value="Genomic_DNA"/>
</dbReference>
<evidence type="ECO:0000256" key="1">
    <source>
        <dbReference type="SAM" id="MobiDB-lite"/>
    </source>
</evidence>
<keyword evidence="3" id="KW-1185">Reference proteome</keyword>
<reference evidence="2" key="1">
    <citation type="submission" date="2022-01" db="EMBL/GenBank/DDBJ databases">
        <authorList>
            <person name="Braso-Vives M."/>
        </authorList>
    </citation>
    <scope>NUCLEOTIDE SEQUENCE</scope>
</reference>
<feature type="region of interest" description="Disordered" evidence="1">
    <location>
        <begin position="68"/>
        <end position="94"/>
    </location>
</feature>
<proteinExistence type="predicted"/>
<accession>A0A8S4MLC6</accession>
<evidence type="ECO:0000313" key="2">
    <source>
        <dbReference type="EMBL" id="CAH1275384.1"/>
    </source>
</evidence>
<gene>
    <name evidence="2" type="primary">Hypp9351</name>
    <name evidence="2" type="ORF">BLAG_LOCUS25741</name>
</gene>
<sequence length="106" mass="11732">MKSETVTSTLLMKIERSTDYQYRGALEVHDDKEAAFSAVYSPSRNDGGGDLHYLNCCVPPHMRKNMSCGSGDSRCPQTPEEGTPRSRQHGATRLTACGRQLTTHGW</sequence>
<organism evidence="2 3">
    <name type="scientific">Branchiostoma lanceolatum</name>
    <name type="common">Common lancelet</name>
    <name type="synonym">Amphioxus lanceolatum</name>
    <dbReference type="NCBI Taxonomy" id="7740"/>
    <lineage>
        <taxon>Eukaryota</taxon>
        <taxon>Metazoa</taxon>
        <taxon>Chordata</taxon>
        <taxon>Cephalochordata</taxon>
        <taxon>Leptocardii</taxon>
        <taxon>Amphioxiformes</taxon>
        <taxon>Branchiostomatidae</taxon>
        <taxon>Branchiostoma</taxon>
    </lineage>
</organism>
<dbReference type="Proteomes" id="UP000838412">
    <property type="component" value="Unassembled WGS sequence"/>
</dbReference>